<dbReference type="HAMAP" id="MF_00048">
    <property type="entry name" value="UPF0102"/>
    <property type="match status" value="1"/>
</dbReference>
<dbReference type="EMBL" id="DSRU01000223">
    <property type="protein sequence ID" value="HFM99060.1"/>
    <property type="molecule type" value="Genomic_DNA"/>
</dbReference>
<name>A0A7C3PIT2_9CYAN</name>
<dbReference type="GO" id="GO:0003676">
    <property type="term" value="F:nucleic acid binding"/>
    <property type="evidence" value="ECO:0007669"/>
    <property type="project" value="InterPro"/>
</dbReference>
<evidence type="ECO:0000256" key="1">
    <source>
        <dbReference type="ARBA" id="ARBA00006738"/>
    </source>
</evidence>
<dbReference type="AlphaFoldDB" id="A0A7C3PIT2"/>
<gene>
    <name evidence="3" type="ORF">ENR64_15145</name>
</gene>
<sequence length="152" mass="17364">MLDFTDVDSSHEPGLLGEIFVAEWLTQAGWQPIAHRWHCRWGELDLVAVRRANETSAIAAIAFVEVKTRRQHNWDAHGALAITAKKQSKLWRTAQLYLVENPAFEALPCQFDVALVTYQPVAITQGIPQHATRKADWQFWMQTYIPHAFALN</sequence>
<dbReference type="Pfam" id="PF02021">
    <property type="entry name" value="UPF0102"/>
    <property type="match status" value="1"/>
</dbReference>
<dbReference type="InterPro" id="IPR003509">
    <property type="entry name" value="UPF0102_YraN-like"/>
</dbReference>
<accession>A0A7C3PIT2</accession>
<dbReference type="NCBIfam" id="TIGR00252">
    <property type="entry name" value="YraN family protein"/>
    <property type="match status" value="1"/>
</dbReference>
<dbReference type="PANTHER" id="PTHR34039:SF1">
    <property type="entry name" value="UPF0102 PROTEIN YRAN"/>
    <property type="match status" value="1"/>
</dbReference>
<comment type="similarity">
    <text evidence="1 2">Belongs to the UPF0102 family.</text>
</comment>
<organism evidence="3">
    <name type="scientific">Oscillatoriales cyanobacterium SpSt-418</name>
    <dbReference type="NCBI Taxonomy" id="2282169"/>
    <lineage>
        <taxon>Bacteria</taxon>
        <taxon>Bacillati</taxon>
        <taxon>Cyanobacteriota</taxon>
        <taxon>Cyanophyceae</taxon>
        <taxon>Oscillatoriophycideae</taxon>
        <taxon>Oscillatoriales</taxon>
    </lineage>
</organism>
<dbReference type="SUPFAM" id="SSF52980">
    <property type="entry name" value="Restriction endonuclease-like"/>
    <property type="match status" value="1"/>
</dbReference>
<proteinExistence type="inferred from homology"/>
<evidence type="ECO:0000256" key="2">
    <source>
        <dbReference type="HAMAP-Rule" id="MF_00048"/>
    </source>
</evidence>
<dbReference type="InterPro" id="IPR011856">
    <property type="entry name" value="tRNA_endonuc-like_dom_sf"/>
</dbReference>
<dbReference type="InterPro" id="IPR011335">
    <property type="entry name" value="Restrct_endonuc-II-like"/>
</dbReference>
<dbReference type="Gene3D" id="3.40.1350.10">
    <property type="match status" value="1"/>
</dbReference>
<dbReference type="PANTHER" id="PTHR34039">
    <property type="entry name" value="UPF0102 PROTEIN YRAN"/>
    <property type="match status" value="1"/>
</dbReference>
<comment type="caution">
    <text evidence="3">The sequence shown here is derived from an EMBL/GenBank/DDBJ whole genome shotgun (WGS) entry which is preliminary data.</text>
</comment>
<protein>
    <recommendedName>
        <fullName evidence="2">UPF0102 protein ENR64_15145</fullName>
    </recommendedName>
</protein>
<evidence type="ECO:0000313" key="3">
    <source>
        <dbReference type="EMBL" id="HFM99060.1"/>
    </source>
</evidence>
<reference evidence="3" key="1">
    <citation type="journal article" date="2020" name="mSystems">
        <title>Genome- and Community-Level Interaction Insights into Carbon Utilization and Element Cycling Functions of Hydrothermarchaeota in Hydrothermal Sediment.</title>
        <authorList>
            <person name="Zhou Z."/>
            <person name="Liu Y."/>
            <person name="Xu W."/>
            <person name="Pan J."/>
            <person name="Luo Z.H."/>
            <person name="Li M."/>
        </authorList>
    </citation>
    <scope>NUCLEOTIDE SEQUENCE [LARGE SCALE GENOMIC DNA]</scope>
    <source>
        <strain evidence="3">SpSt-418</strain>
    </source>
</reference>